<evidence type="ECO:0000256" key="1">
    <source>
        <dbReference type="SAM" id="SignalP"/>
    </source>
</evidence>
<evidence type="ECO:0000313" key="2">
    <source>
        <dbReference type="EMBL" id="KAJ8604543.1"/>
    </source>
</evidence>
<dbReference type="InterPro" id="IPR032710">
    <property type="entry name" value="NTF2-like_dom_sf"/>
</dbReference>
<comment type="caution">
    <text evidence="2">The sequence shown here is derived from an EMBL/GenBank/DDBJ whole genome shotgun (WGS) entry which is preliminary data.</text>
</comment>
<proteinExistence type="predicted"/>
<reference evidence="2" key="1">
    <citation type="submission" date="2023-01" db="EMBL/GenBank/DDBJ databases">
        <title>Metagenome sequencing of chrysophaentin producing Chrysophaeum taylorii.</title>
        <authorList>
            <person name="Davison J."/>
            <person name="Bewley C."/>
        </authorList>
    </citation>
    <scope>NUCLEOTIDE SEQUENCE</scope>
    <source>
        <strain evidence="2">NIES-1699</strain>
    </source>
</reference>
<protein>
    <submittedName>
        <fullName evidence="2">Uncharacterized protein</fullName>
    </submittedName>
</protein>
<dbReference type="AlphaFoldDB" id="A0AAD7UGT6"/>
<evidence type="ECO:0000313" key="3">
    <source>
        <dbReference type="Proteomes" id="UP001230188"/>
    </source>
</evidence>
<dbReference type="Proteomes" id="UP001230188">
    <property type="component" value="Unassembled WGS sequence"/>
</dbReference>
<dbReference type="Pfam" id="PF10184">
    <property type="entry name" value="DUF2358"/>
    <property type="match status" value="1"/>
</dbReference>
<feature type="signal peptide" evidence="1">
    <location>
        <begin position="1"/>
        <end position="18"/>
    </location>
</feature>
<keyword evidence="3" id="KW-1185">Reference proteome</keyword>
<feature type="chain" id="PRO_5041976988" evidence="1">
    <location>
        <begin position="19"/>
        <end position="326"/>
    </location>
</feature>
<dbReference type="EMBL" id="JAQMWT010000330">
    <property type="protein sequence ID" value="KAJ8604543.1"/>
    <property type="molecule type" value="Genomic_DNA"/>
</dbReference>
<dbReference type="PANTHER" id="PTHR31094:SF2">
    <property type="entry name" value="RIKEN CDNA 2310061I04 GENE"/>
    <property type="match status" value="1"/>
</dbReference>
<keyword evidence="1" id="KW-0732">Signal</keyword>
<dbReference type="InterPro" id="IPR018790">
    <property type="entry name" value="DUF2358"/>
</dbReference>
<organism evidence="2 3">
    <name type="scientific">Chrysophaeum taylorii</name>
    <dbReference type="NCBI Taxonomy" id="2483200"/>
    <lineage>
        <taxon>Eukaryota</taxon>
        <taxon>Sar</taxon>
        <taxon>Stramenopiles</taxon>
        <taxon>Ochrophyta</taxon>
        <taxon>Pelagophyceae</taxon>
        <taxon>Pelagomonadales</taxon>
        <taxon>Pelagomonadaceae</taxon>
        <taxon>Chrysophaeum</taxon>
    </lineage>
</organism>
<gene>
    <name evidence="2" type="ORF">CTAYLR_000985</name>
</gene>
<dbReference type="SUPFAM" id="SSF54427">
    <property type="entry name" value="NTF2-like"/>
    <property type="match status" value="1"/>
</dbReference>
<dbReference type="Gene3D" id="3.10.450.50">
    <property type="match status" value="1"/>
</dbReference>
<dbReference type="PANTHER" id="PTHR31094">
    <property type="entry name" value="RIKEN CDNA 2310061I04 GENE"/>
    <property type="match status" value="1"/>
</dbReference>
<name>A0AAD7UGT6_9STRA</name>
<sequence>MALLFLLPGACGLLPTIARPGTRVTVAPSGHAENATSAAWANYLCEEDRQKCPLSQGPSEYELNVGRCIDVLRADMPAFMDRELNWDIYAKDLEIRDPSGVQVQGLAAYKQIFALVRLFRRIMIDDTSVTFRLRHDPAGKRIVVTWYTKWTARGSRNPGCVDGVSHFYLNDKGLVMRHEIHKVLVNSDPVHPPYYGWLAFRQYVLAGLDARRRAPVPCLAQRLDAKMTTLPMSATNPDGKTNNNKDVVVEKTSVEKPTKGPLADVLPQTCENVWDCDNGMACCDYGFFKICCDDGVRIPGFVPIPIPVPVDPFPRYPPPGRGGSSI</sequence>
<accession>A0AAD7UGT6</accession>